<dbReference type="EMBL" id="KB007981">
    <property type="protein sequence ID" value="ELR16866.1"/>
    <property type="molecule type" value="Genomic_DNA"/>
</dbReference>
<dbReference type="PROSITE" id="PS50053">
    <property type="entry name" value="UBIQUITIN_2"/>
    <property type="match status" value="1"/>
</dbReference>
<evidence type="ECO:0000259" key="2">
    <source>
        <dbReference type="PROSITE" id="PS50053"/>
    </source>
</evidence>
<protein>
    <submittedName>
        <fullName evidence="3">Sumo domain containing protein</fullName>
    </submittedName>
</protein>
<dbReference type="InterPro" id="IPR000626">
    <property type="entry name" value="Ubiquitin-like_dom"/>
</dbReference>
<feature type="region of interest" description="Disordered" evidence="1">
    <location>
        <begin position="263"/>
        <end position="289"/>
    </location>
</feature>
<dbReference type="KEGG" id="acan:ACA1_042030"/>
<sequence length="487" mass="54306">MSREELMGEIYGKKAPRGRKRKADSVPAPKTTVNSKRTGDEPSAIEPDSLDDEPSATVGSVLKRSRPTATSAKGKDVLPVDTSIVLSDSDEDDLELEHLHYDDAPMMNLNSFSEMSAYLPPAVVESLRLARESQAIASRLRQSDPLYDSPIRSTSTTSSSARPSSSPAAAVLLSLLCPLTSEFRILKSQPFSLLLNEYIKKKKEPLNTYLRRHSMTEYLSDHKKLLEDDGGFVVKFDGMPVQPSQTPQDFGMLENETLQLALPPPPSSWMGDLEKELDDEEAEEEEEEADADYVILRLRREGQEEKFRIDQDKQFQKLHDSYCQKKRLIPEKVKFIFDGLPLNMRSTPANEDMEDDDIVDVKVEPGAQLPAVAASTAAAATTTIATATATASKPQPPRPAPVATYVEDDDDDSAYVLLRVRRGTEEDKFRIKRSDPFKKLQEAYCKKKGLKMAEARFVFDGLPLKGNQTAEGQDMEDEDIIDVEDNK</sequence>
<feature type="region of interest" description="Disordered" evidence="1">
    <location>
        <begin position="1"/>
        <end position="75"/>
    </location>
</feature>
<feature type="compositionally biased region" description="Acidic residues" evidence="1">
    <location>
        <begin position="473"/>
        <end position="487"/>
    </location>
</feature>
<organism evidence="3 4">
    <name type="scientific">Acanthamoeba castellanii (strain ATCC 30010 / Neff)</name>
    <dbReference type="NCBI Taxonomy" id="1257118"/>
    <lineage>
        <taxon>Eukaryota</taxon>
        <taxon>Amoebozoa</taxon>
        <taxon>Discosea</taxon>
        <taxon>Longamoebia</taxon>
        <taxon>Centramoebida</taxon>
        <taxon>Acanthamoebidae</taxon>
        <taxon>Acanthamoeba</taxon>
    </lineage>
</organism>
<gene>
    <name evidence="3" type="ORF">ACA1_042030</name>
</gene>
<feature type="compositionally biased region" description="Acidic residues" evidence="1">
    <location>
        <begin position="275"/>
        <end position="289"/>
    </location>
</feature>
<dbReference type="SMART" id="SM00213">
    <property type="entry name" value="UBQ"/>
    <property type="match status" value="2"/>
</dbReference>
<dbReference type="SUPFAM" id="SSF54236">
    <property type="entry name" value="Ubiquitin-like"/>
    <property type="match status" value="2"/>
</dbReference>
<accession>L8GXQ3</accession>
<dbReference type="Gene3D" id="3.10.20.90">
    <property type="entry name" value="Phosphatidylinositol 3-kinase Catalytic Subunit, Chain A, domain 1"/>
    <property type="match status" value="2"/>
</dbReference>
<dbReference type="OrthoDB" id="442921at2759"/>
<dbReference type="Proteomes" id="UP000011083">
    <property type="component" value="Unassembled WGS sequence"/>
</dbReference>
<keyword evidence="4" id="KW-1185">Reference proteome</keyword>
<feature type="domain" description="Ubiquitin-like" evidence="2">
    <location>
        <begin position="414"/>
        <end position="487"/>
    </location>
</feature>
<reference evidence="3 4" key="1">
    <citation type="journal article" date="2013" name="Genome Biol.">
        <title>Genome of Acanthamoeba castellanii highlights extensive lateral gene transfer and early evolution of tyrosine kinase signaling.</title>
        <authorList>
            <person name="Clarke M."/>
            <person name="Lohan A.J."/>
            <person name="Liu B."/>
            <person name="Lagkouvardos I."/>
            <person name="Roy S."/>
            <person name="Zafar N."/>
            <person name="Bertelli C."/>
            <person name="Schilde C."/>
            <person name="Kianianmomeni A."/>
            <person name="Burglin T.R."/>
            <person name="Frech C."/>
            <person name="Turcotte B."/>
            <person name="Kopec K.O."/>
            <person name="Synnott J.M."/>
            <person name="Choo C."/>
            <person name="Paponov I."/>
            <person name="Finkler A."/>
            <person name="Soon Heng Tan C."/>
            <person name="Hutchins A.P."/>
            <person name="Weinmeier T."/>
            <person name="Rattei T."/>
            <person name="Chu J.S."/>
            <person name="Gimenez G."/>
            <person name="Irimia M."/>
            <person name="Rigden D.J."/>
            <person name="Fitzpatrick D.A."/>
            <person name="Lorenzo-Morales J."/>
            <person name="Bateman A."/>
            <person name="Chiu C.H."/>
            <person name="Tang P."/>
            <person name="Hegemann P."/>
            <person name="Fromm H."/>
            <person name="Raoult D."/>
            <person name="Greub G."/>
            <person name="Miranda-Saavedra D."/>
            <person name="Chen N."/>
            <person name="Nash P."/>
            <person name="Ginger M.L."/>
            <person name="Horn M."/>
            <person name="Schaap P."/>
            <person name="Caler L."/>
            <person name="Loftus B."/>
        </authorList>
    </citation>
    <scope>NUCLEOTIDE SEQUENCE [LARGE SCALE GENOMIC DNA]</scope>
    <source>
        <strain evidence="3 4">Neff</strain>
    </source>
</reference>
<dbReference type="GeneID" id="14917624"/>
<dbReference type="CDD" id="cd01763">
    <property type="entry name" value="Ubl_SUMO_like"/>
    <property type="match status" value="2"/>
</dbReference>
<proteinExistence type="predicted"/>
<dbReference type="AlphaFoldDB" id="L8GXQ3"/>
<dbReference type="VEuPathDB" id="AmoebaDB:ACA1_042030"/>
<evidence type="ECO:0000313" key="4">
    <source>
        <dbReference type="Proteomes" id="UP000011083"/>
    </source>
</evidence>
<dbReference type="RefSeq" id="XP_004338879.1">
    <property type="nucleotide sequence ID" value="XM_004338831.1"/>
</dbReference>
<dbReference type="PANTHER" id="PTHR10562">
    <property type="entry name" value="SMALL UBIQUITIN-RELATED MODIFIER"/>
    <property type="match status" value="1"/>
</dbReference>
<dbReference type="STRING" id="1257118.L8GXQ3"/>
<feature type="region of interest" description="Disordered" evidence="1">
    <location>
        <begin position="464"/>
        <end position="487"/>
    </location>
</feature>
<name>L8GXQ3_ACACF</name>
<dbReference type="Pfam" id="PF11976">
    <property type="entry name" value="Rad60-SLD"/>
    <property type="match status" value="2"/>
</dbReference>
<dbReference type="InterPro" id="IPR022617">
    <property type="entry name" value="Rad60/SUMO-like_dom"/>
</dbReference>
<evidence type="ECO:0000256" key="1">
    <source>
        <dbReference type="SAM" id="MobiDB-lite"/>
    </source>
</evidence>
<dbReference type="InterPro" id="IPR029071">
    <property type="entry name" value="Ubiquitin-like_domsf"/>
</dbReference>
<evidence type="ECO:0000313" key="3">
    <source>
        <dbReference type="EMBL" id="ELR16866.1"/>
    </source>
</evidence>